<dbReference type="PANTHER" id="PTHR44303:SF2">
    <property type="entry name" value="DNAJ HOMOLOG SUBFAMILY C MEMBER 16"/>
    <property type="match status" value="1"/>
</dbReference>
<feature type="compositionally biased region" description="Basic and acidic residues" evidence="1">
    <location>
        <begin position="66"/>
        <end position="76"/>
    </location>
</feature>
<dbReference type="STRING" id="542762.A0A4S4E4B4"/>
<accession>A0A4S4E4B4</accession>
<dbReference type="PANTHER" id="PTHR44303">
    <property type="entry name" value="DNAJ HOMOLOG SUBFAMILY C MEMBER 16"/>
    <property type="match status" value="1"/>
</dbReference>
<keyword evidence="2" id="KW-1133">Transmembrane helix</keyword>
<gene>
    <name evidence="3" type="ORF">TEA_010666</name>
</gene>
<dbReference type="AlphaFoldDB" id="A0A4S4E4B4"/>
<dbReference type="EMBL" id="SDRB02007717">
    <property type="protein sequence ID" value="THG10758.1"/>
    <property type="molecule type" value="Genomic_DNA"/>
</dbReference>
<sequence length="473" mass="53686">MRFNLQRSEFPIQKQISILSNPEQHVWSRALHVFIVVHQNLVQVFSFGSNRSAQFSNNWKKIEKEEGKREWREERAPPLPPSADRRSSQLVAHPSSQLVRRRLCLFLLLLPSLLLILLVDVGPSTCVVDHLDLGLILDFGLISLSGFASFSSSYAASFLLLLVLLHLHLQKNENKSPKRRGFGFEPISSSTISSYVAVPASIRFLDLDVKWEALGFLEYGLNDVVFYHFNYLRHFICVHFMLDKMEKWEQKWFLFSFLCSTSLLDGIANTGMVELGEVQLATYFAEKTFTRQHSFQNGLPSLIAFPSGCNTANCLIRYKGELSVDAVTNWFATTILSLPRILYYSKDSLVKVIFFSETGERTAPFVRQATLNYWPYVAFAFLPWREEESSFWWNVYVSIGAQATSRQVASSPQLDRRVLSALLAMYYDSGQGGTVTVGRQLHNLDDPEVLASNPQSSNDPKWECLGPAPNVGS</sequence>
<feature type="transmembrane region" description="Helical" evidence="2">
    <location>
        <begin position="103"/>
        <end position="119"/>
    </location>
</feature>
<feature type="region of interest" description="Disordered" evidence="1">
    <location>
        <begin position="66"/>
        <end position="88"/>
    </location>
</feature>
<proteinExistence type="predicted"/>
<dbReference type="Proteomes" id="UP000306102">
    <property type="component" value="Unassembled WGS sequence"/>
</dbReference>
<name>A0A4S4E4B4_CAMSN</name>
<keyword evidence="2" id="KW-0472">Membrane</keyword>
<protein>
    <submittedName>
        <fullName evidence="3">Uncharacterized protein</fullName>
    </submittedName>
</protein>
<reference evidence="3 4" key="1">
    <citation type="journal article" date="2018" name="Proc. Natl. Acad. Sci. U.S.A.">
        <title>Draft genome sequence of Camellia sinensis var. sinensis provides insights into the evolution of the tea genome and tea quality.</title>
        <authorList>
            <person name="Wei C."/>
            <person name="Yang H."/>
            <person name="Wang S."/>
            <person name="Zhao J."/>
            <person name="Liu C."/>
            <person name="Gao L."/>
            <person name="Xia E."/>
            <person name="Lu Y."/>
            <person name="Tai Y."/>
            <person name="She G."/>
            <person name="Sun J."/>
            <person name="Cao H."/>
            <person name="Tong W."/>
            <person name="Gao Q."/>
            <person name="Li Y."/>
            <person name="Deng W."/>
            <person name="Jiang X."/>
            <person name="Wang W."/>
            <person name="Chen Q."/>
            <person name="Zhang S."/>
            <person name="Li H."/>
            <person name="Wu J."/>
            <person name="Wang P."/>
            <person name="Li P."/>
            <person name="Shi C."/>
            <person name="Zheng F."/>
            <person name="Jian J."/>
            <person name="Huang B."/>
            <person name="Shan D."/>
            <person name="Shi M."/>
            <person name="Fang C."/>
            <person name="Yue Y."/>
            <person name="Li F."/>
            <person name="Li D."/>
            <person name="Wei S."/>
            <person name="Han B."/>
            <person name="Jiang C."/>
            <person name="Yin Y."/>
            <person name="Xia T."/>
            <person name="Zhang Z."/>
            <person name="Bennetzen J.L."/>
            <person name="Zhao S."/>
            <person name="Wan X."/>
        </authorList>
    </citation>
    <scope>NUCLEOTIDE SEQUENCE [LARGE SCALE GENOMIC DNA]</scope>
    <source>
        <strain evidence="4">cv. Shuchazao</strain>
        <tissue evidence="3">Leaf</tissue>
    </source>
</reference>
<evidence type="ECO:0000256" key="2">
    <source>
        <dbReference type="SAM" id="Phobius"/>
    </source>
</evidence>
<comment type="caution">
    <text evidence="3">The sequence shown here is derived from an EMBL/GenBank/DDBJ whole genome shotgun (WGS) entry which is preliminary data.</text>
</comment>
<keyword evidence="4" id="KW-1185">Reference proteome</keyword>
<dbReference type="InterPro" id="IPR052448">
    <property type="entry name" value="DnaJ_C16_autophagy_reg"/>
</dbReference>
<evidence type="ECO:0000313" key="4">
    <source>
        <dbReference type="Proteomes" id="UP000306102"/>
    </source>
</evidence>
<organism evidence="3 4">
    <name type="scientific">Camellia sinensis var. sinensis</name>
    <name type="common">China tea</name>
    <dbReference type="NCBI Taxonomy" id="542762"/>
    <lineage>
        <taxon>Eukaryota</taxon>
        <taxon>Viridiplantae</taxon>
        <taxon>Streptophyta</taxon>
        <taxon>Embryophyta</taxon>
        <taxon>Tracheophyta</taxon>
        <taxon>Spermatophyta</taxon>
        <taxon>Magnoliopsida</taxon>
        <taxon>eudicotyledons</taxon>
        <taxon>Gunneridae</taxon>
        <taxon>Pentapetalae</taxon>
        <taxon>asterids</taxon>
        <taxon>Ericales</taxon>
        <taxon>Theaceae</taxon>
        <taxon>Camellia</taxon>
    </lineage>
</organism>
<evidence type="ECO:0000256" key="1">
    <source>
        <dbReference type="SAM" id="MobiDB-lite"/>
    </source>
</evidence>
<keyword evidence="2" id="KW-0812">Transmembrane</keyword>
<feature type="region of interest" description="Disordered" evidence="1">
    <location>
        <begin position="451"/>
        <end position="473"/>
    </location>
</feature>
<feature type="transmembrane region" description="Helical" evidence="2">
    <location>
        <begin position="139"/>
        <end position="165"/>
    </location>
</feature>
<evidence type="ECO:0000313" key="3">
    <source>
        <dbReference type="EMBL" id="THG10758.1"/>
    </source>
</evidence>